<reference evidence="1" key="1">
    <citation type="journal article" date="2021" name="Nat. Commun.">
        <title>Genomic analyses provide insights into spinach domestication and the genetic basis of agronomic traits.</title>
        <authorList>
            <person name="Cai X."/>
            <person name="Sun X."/>
            <person name="Xu C."/>
            <person name="Sun H."/>
            <person name="Wang X."/>
            <person name="Ge C."/>
            <person name="Zhang Z."/>
            <person name="Wang Q."/>
            <person name="Fei Z."/>
            <person name="Jiao C."/>
            <person name="Wang Q."/>
        </authorList>
    </citation>
    <scope>NUCLEOTIDE SEQUENCE [LARGE SCALE GENOMIC DNA]</scope>
    <source>
        <strain evidence="1">cv. Varoflay</strain>
    </source>
</reference>
<proteinExistence type="predicted"/>
<dbReference type="GeneID" id="110797220"/>
<dbReference type="AlphaFoldDB" id="A0A9R0J0X9"/>
<name>A0A9R0J0X9_SPIOL</name>
<keyword evidence="1" id="KW-1185">Reference proteome</keyword>
<organism evidence="1 2">
    <name type="scientific">Spinacia oleracea</name>
    <name type="common">Spinach</name>
    <dbReference type="NCBI Taxonomy" id="3562"/>
    <lineage>
        <taxon>Eukaryota</taxon>
        <taxon>Viridiplantae</taxon>
        <taxon>Streptophyta</taxon>
        <taxon>Embryophyta</taxon>
        <taxon>Tracheophyta</taxon>
        <taxon>Spermatophyta</taxon>
        <taxon>Magnoliopsida</taxon>
        <taxon>eudicotyledons</taxon>
        <taxon>Gunneridae</taxon>
        <taxon>Pentapetalae</taxon>
        <taxon>Caryophyllales</taxon>
        <taxon>Chenopodiaceae</taxon>
        <taxon>Chenopodioideae</taxon>
        <taxon>Anserineae</taxon>
        <taxon>Spinacia</taxon>
    </lineage>
</organism>
<gene>
    <name evidence="2" type="primary">LOC110797220</name>
</gene>
<dbReference type="RefSeq" id="XP_021858005.2">
    <property type="nucleotide sequence ID" value="XM_022002313.2"/>
</dbReference>
<sequence>MSHTKQMLIFSRSHLSLHLKQLSFILHLKPSISSLCFFSAGNPPPPLVLPTARMLLSYLFCCRATLLVVLLSLSPAPSFYHHYSVSPPPRWRRMVAEGFSSLLPYRSMDKIPTTGSVSTSAEEKQILAKTSLTYNCKMYSTIRGSSLLPLSR</sequence>
<dbReference type="KEGG" id="soe:110797220"/>
<dbReference type="Proteomes" id="UP000813463">
    <property type="component" value="Chromosome 5"/>
</dbReference>
<evidence type="ECO:0000313" key="2">
    <source>
        <dbReference type="RefSeq" id="XP_021858005.2"/>
    </source>
</evidence>
<protein>
    <recommendedName>
        <fullName evidence="3">Ig-like domain-containing protein</fullName>
    </recommendedName>
</protein>
<accession>A0A9R0J0X9</accession>
<evidence type="ECO:0000313" key="1">
    <source>
        <dbReference type="Proteomes" id="UP000813463"/>
    </source>
</evidence>
<reference evidence="2" key="2">
    <citation type="submission" date="2025-08" db="UniProtKB">
        <authorList>
            <consortium name="RefSeq"/>
        </authorList>
    </citation>
    <scope>IDENTIFICATION</scope>
    <source>
        <tissue evidence="2">Leaf</tissue>
    </source>
</reference>
<evidence type="ECO:0008006" key="3">
    <source>
        <dbReference type="Google" id="ProtNLM"/>
    </source>
</evidence>